<dbReference type="Gene3D" id="3.90.226.10">
    <property type="entry name" value="2-enoyl-CoA Hydratase, Chain A, domain 1"/>
    <property type="match status" value="1"/>
</dbReference>
<evidence type="ECO:0000256" key="3">
    <source>
        <dbReference type="ARBA" id="ARBA00022801"/>
    </source>
</evidence>
<dbReference type="GO" id="GO:0030288">
    <property type="term" value="C:outer membrane-bounded periplasmic space"/>
    <property type="evidence" value="ECO:0007669"/>
    <property type="project" value="TreeGrafter"/>
</dbReference>
<dbReference type="InterPro" id="IPR029045">
    <property type="entry name" value="ClpP/crotonase-like_dom_sf"/>
</dbReference>
<comment type="similarity">
    <text evidence="1 5">Belongs to the peptidase S41A family.</text>
</comment>
<evidence type="ECO:0000256" key="2">
    <source>
        <dbReference type="ARBA" id="ARBA00022670"/>
    </source>
</evidence>
<dbReference type="Pfam" id="PF17804">
    <property type="entry name" value="TSP_NTD"/>
    <property type="match status" value="1"/>
</dbReference>
<dbReference type="InterPro" id="IPR005151">
    <property type="entry name" value="Tail-specific_protease"/>
</dbReference>
<dbReference type="SMART" id="SM00228">
    <property type="entry name" value="PDZ"/>
    <property type="match status" value="1"/>
</dbReference>
<keyword evidence="4 5" id="KW-0720">Serine protease</keyword>
<evidence type="ECO:0000256" key="7">
    <source>
        <dbReference type="SAM" id="SignalP"/>
    </source>
</evidence>
<name>R4VN10_9GAMM</name>
<evidence type="ECO:0000256" key="5">
    <source>
        <dbReference type="RuleBase" id="RU004404"/>
    </source>
</evidence>
<dbReference type="AlphaFoldDB" id="R4VN10"/>
<dbReference type="Pfam" id="PF11818">
    <property type="entry name" value="DUF3340"/>
    <property type="match status" value="1"/>
</dbReference>
<dbReference type="GO" id="GO:0004175">
    <property type="term" value="F:endopeptidase activity"/>
    <property type="evidence" value="ECO:0007669"/>
    <property type="project" value="TreeGrafter"/>
</dbReference>
<dbReference type="KEGG" id="ssal:SPISAL_04320"/>
<keyword evidence="10" id="KW-1185">Reference proteome</keyword>
<dbReference type="CDD" id="cd07560">
    <property type="entry name" value="Peptidase_S41_CPP"/>
    <property type="match status" value="1"/>
</dbReference>
<accession>R4VN10</accession>
<dbReference type="Gene3D" id="2.30.42.10">
    <property type="match status" value="1"/>
</dbReference>
<dbReference type="InterPro" id="IPR020992">
    <property type="entry name" value="Tail_Prtase_C"/>
</dbReference>
<evidence type="ECO:0000256" key="6">
    <source>
        <dbReference type="SAM" id="MobiDB-lite"/>
    </source>
</evidence>
<dbReference type="EMBL" id="CP005963">
    <property type="protein sequence ID" value="AGM40958.1"/>
    <property type="molecule type" value="Genomic_DNA"/>
</dbReference>
<dbReference type="InterPro" id="IPR004447">
    <property type="entry name" value="Peptidase_S41A"/>
</dbReference>
<feature type="domain" description="PDZ" evidence="8">
    <location>
        <begin position="237"/>
        <end position="307"/>
    </location>
</feature>
<feature type="region of interest" description="Disordered" evidence="6">
    <location>
        <begin position="541"/>
        <end position="562"/>
    </location>
</feature>
<evidence type="ECO:0000313" key="10">
    <source>
        <dbReference type="Proteomes" id="UP000017881"/>
    </source>
</evidence>
<dbReference type="GO" id="GO:0006508">
    <property type="term" value="P:proteolysis"/>
    <property type="evidence" value="ECO:0007669"/>
    <property type="project" value="UniProtKB-KW"/>
</dbReference>
<dbReference type="PANTHER" id="PTHR32060">
    <property type="entry name" value="TAIL-SPECIFIC PROTEASE"/>
    <property type="match status" value="1"/>
</dbReference>
<evidence type="ECO:0000259" key="8">
    <source>
        <dbReference type="PROSITE" id="PS50106"/>
    </source>
</evidence>
<dbReference type="GO" id="GO:0008236">
    <property type="term" value="F:serine-type peptidase activity"/>
    <property type="evidence" value="ECO:0007669"/>
    <property type="project" value="UniProtKB-KW"/>
</dbReference>
<dbReference type="InterPro" id="IPR040573">
    <property type="entry name" value="TSP_N"/>
</dbReference>
<keyword evidence="7" id="KW-0732">Signal</keyword>
<dbReference type="InterPro" id="IPR036034">
    <property type="entry name" value="PDZ_sf"/>
</dbReference>
<dbReference type="PROSITE" id="PS50106">
    <property type="entry name" value="PDZ"/>
    <property type="match status" value="1"/>
</dbReference>
<dbReference type="OrthoDB" id="9812068at2"/>
<dbReference type="Pfam" id="PF03572">
    <property type="entry name" value="Peptidase_S41"/>
    <property type="match status" value="1"/>
</dbReference>
<feature type="chain" id="PRO_5004380951" evidence="7">
    <location>
        <begin position="32"/>
        <end position="696"/>
    </location>
</feature>
<reference evidence="9 10" key="1">
    <citation type="journal article" date="2013" name="Genome Announc.">
        <title>Draft Genome of Spiribacter salinus M19-40, an Abundant Gammaproteobacterium in Aquatic Hypersaline Environments.</title>
        <authorList>
            <person name="Leon M.J."/>
            <person name="Ghai R."/>
            <person name="Fernandez A.B."/>
            <person name="Sanchez-Porro C."/>
            <person name="Rodriguez-Valera F."/>
            <person name="Ventosa A."/>
        </authorList>
    </citation>
    <scope>NUCLEOTIDE SEQUENCE [LARGE SCALE GENOMIC DNA]</scope>
    <source>
        <strain evidence="9">M19-40</strain>
    </source>
</reference>
<dbReference type="NCBIfam" id="TIGR00225">
    <property type="entry name" value="prc"/>
    <property type="match status" value="1"/>
</dbReference>
<dbReference type="Proteomes" id="UP000017881">
    <property type="component" value="Chromosome"/>
</dbReference>
<gene>
    <name evidence="9" type="ORF">SPISAL_04320</name>
</gene>
<dbReference type="HOGENOM" id="CLU_016199_1_0_6"/>
<dbReference type="SUPFAM" id="SSF52096">
    <property type="entry name" value="ClpP/crotonase"/>
    <property type="match status" value="1"/>
</dbReference>
<dbReference type="MEROPS" id="S41.001"/>
<feature type="signal peptide" evidence="7">
    <location>
        <begin position="1"/>
        <end position="31"/>
    </location>
</feature>
<dbReference type="GO" id="GO:0007165">
    <property type="term" value="P:signal transduction"/>
    <property type="evidence" value="ECO:0007669"/>
    <property type="project" value="TreeGrafter"/>
</dbReference>
<organism evidence="9 10">
    <name type="scientific">Spiribacter salinus M19-40</name>
    <dbReference type="NCBI Taxonomy" id="1260251"/>
    <lineage>
        <taxon>Bacteria</taxon>
        <taxon>Pseudomonadati</taxon>
        <taxon>Pseudomonadota</taxon>
        <taxon>Gammaproteobacteria</taxon>
        <taxon>Chromatiales</taxon>
        <taxon>Ectothiorhodospiraceae</taxon>
        <taxon>Spiribacter</taxon>
    </lineage>
</organism>
<dbReference type="SUPFAM" id="SSF50156">
    <property type="entry name" value="PDZ domain-like"/>
    <property type="match status" value="1"/>
</dbReference>
<dbReference type="eggNOG" id="COG0793">
    <property type="taxonomic scope" value="Bacteria"/>
</dbReference>
<proteinExistence type="inferred from homology"/>
<dbReference type="CDD" id="cd06782">
    <property type="entry name" value="cpPDZ_CPP-like"/>
    <property type="match status" value="1"/>
</dbReference>
<evidence type="ECO:0000313" key="9">
    <source>
        <dbReference type="EMBL" id="AGM40958.1"/>
    </source>
</evidence>
<sequence length="696" mass="76940">MRGHSVSRYSLCHHIALALALAIGISSTAAADRLTPSEIHPRASQVIGELLSRYHYRDESIDDALSEAVYDAYFEALDPDRYYFLEADIQAFRHRADQLDDELRAGELDTAFDIFARYRERVEDRSEHALDRLEKGLAFDTEARLDLDRSDADWAASRSELDQIWDKRVINDALIQRLNSRDRTEVRESLTKRYERLVRSLEQSSAEDVFQSYMSTWASQFDPHSSYMSPRTSENFDINMSLSLEGIGAMLTSEGDFVEIVELIPGGPAAGSGDLSPGDQITGVGDDPDAIQDVVGWRLGDVVDLIRGPKGSEVHLRVMPEGRDGHETTITLTRNTVELEEQAAQAEVREVKRDGQNHRIGVIDIPAFYADLGAANAGAEDYRNTSDDVARLLDSETLSDIDGLVIDLRGNAGGSLEEAVQMTGLFIDQGPVVQVNRSNGQREVLEDQAAEPAEYDGPLGVMVDSNSASASEIFAAALQDYGRGVVIGDQTFGKGTVQTLIGLDQFGVGSGVEDAATGRLKLTIAKFYRINGESTQLEGVQPDLHLPYPQSSDESGERSAERALPWDTIRSTEYRQQGELARYLSELRRRHDRRMLTDPALMSVSAEAKRLREAEARTEVSLNEDRRRAAQEQQEAARLEAVNAQLAAYGRETIEDLDDLDRDQLPDALLDETAEVMVDLAELIGEDGTVAQAAAR</sequence>
<dbReference type="PANTHER" id="PTHR32060:SF22">
    <property type="entry name" value="CARBOXYL-TERMINAL-PROCESSING PEPTIDASE 3, CHLOROPLASTIC"/>
    <property type="match status" value="1"/>
</dbReference>
<evidence type="ECO:0000256" key="1">
    <source>
        <dbReference type="ARBA" id="ARBA00009179"/>
    </source>
</evidence>
<keyword evidence="2 5" id="KW-0645">Protease</keyword>
<dbReference type="Pfam" id="PF00595">
    <property type="entry name" value="PDZ"/>
    <property type="match status" value="1"/>
</dbReference>
<protein>
    <submittedName>
        <fullName evidence="9">Peptidase</fullName>
    </submittedName>
</protein>
<keyword evidence="3 5" id="KW-0378">Hydrolase</keyword>
<dbReference type="SMART" id="SM00245">
    <property type="entry name" value="TSPc"/>
    <property type="match status" value="1"/>
</dbReference>
<dbReference type="Gene3D" id="3.30.750.44">
    <property type="match status" value="1"/>
</dbReference>
<dbReference type="FunFam" id="3.90.226.10:FF:000090">
    <property type="entry name" value="Tail-specific protease"/>
    <property type="match status" value="1"/>
</dbReference>
<evidence type="ECO:0000256" key="4">
    <source>
        <dbReference type="ARBA" id="ARBA00022825"/>
    </source>
</evidence>
<dbReference type="InterPro" id="IPR001478">
    <property type="entry name" value="PDZ"/>
</dbReference>